<evidence type="ECO:0000256" key="4">
    <source>
        <dbReference type="SAM" id="MobiDB-lite"/>
    </source>
</evidence>
<feature type="region of interest" description="Disordered" evidence="4">
    <location>
        <begin position="1122"/>
        <end position="1157"/>
    </location>
</feature>
<evidence type="ECO:0000259" key="5">
    <source>
        <dbReference type="PROSITE" id="PS50994"/>
    </source>
</evidence>
<keyword evidence="1" id="KW-0479">Metal-binding</keyword>
<feature type="compositionally biased region" description="Basic residues" evidence="4">
    <location>
        <begin position="2127"/>
        <end position="2137"/>
    </location>
</feature>
<feature type="coiled-coil region" evidence="3">
    <location>
        <begin position="376"/>
        <end position="403"/>
    </location>
</feature>
<gene>
    <name evidence="6" type="ORF">Tci_023253</name>
</gene>
<feature type="region of interest" description="Disordered" evidence="4">
    <location>
        <begin position="1969"/>
        <end position="1998"/>
    </location>
</feature>
<proteinExistence type="predicted"/>
<feature type="compositionally biased region" description="Low complexity" evidence="4">
    <location>
        <begin position="1624"/>
        <end position="1636"/>
    </location>
</feature>
<feature type="region of interest" description="Disordered" evidence="4">
    <location>
        <begin position="1584"/>
        <end position="1659"/>
    </location>
</feature>
<dbReference type="Pfam" id="PF13976">
    <property type="entry name" value="gag_pre-integrs"/>
    <property type="match status" value="1"/>
</dbReference>
<dbReference type="InterPro" id="IPR043502">
    <property type="entry name" value="DNA/RNA_pol_sf"/>
</dbReference>
<dbReference type="GO" id="GO:0016787">
    <property type="term" value="F:hydrolase activity"/>
    <property type="evidence" value="ECO:0007669"/>
    <property type="project" value="UniProtKB-KW"/>
</dbReference>
<feature type="compositionally biased region" description="Low complexity" evidence="4">
    <location>
        <begin position="1977"/>
        <end position="1988"/>
    </location>
</feature>
<keyword evidence="2" id="KW-0378">Hydrolase</keyword>
<dbReference type="Pfam" id="PF07727">
    <property type="entry name" value="RVT_2"/>
    <property type="match status" value="1"/>
</dbReference>
<dbReference type="Gene3D" id="3.30.420.10">
    <property type="entry name" value="Ribonuclease H-like superfamily/Ribonuclease H"/>
    <property type="match status" value="2"/>
</dbReference>
<keyword evidence="3" id="KW-0175">Coiled coil</keyword>
<sequence length="2513" mass="284941">MLLMQAQENGVALDAEQLLFLAGGQDNAFDDDVDEQPVQDLALNVDNVFQADDCDAFDSDVDKAPTTQTMFMANLSSVDPVTDEVGPSYDSDILSEVPDHEHYQDATCAHHEGHVTHDSVKLNHVVDSHADYTSDSNMILYDQYVKDNEVPVVHNDASYVPTDAFMMIYNDMVVIGYKNPLCLTRAKQVQPALYNGHEIIKNNHVPAIVHNTEDTLEIAEITRKQINAKMNDPECVARKVKIAPPDYSKENFLATFTPQKQLTPEQIFWSNDLMKLKSEALKERTKVSRPIKALIVYPPNTPATLVPKVLPTKSQVKIHIFTLIQLFLEFDKTCKKRITPTGLTEGERSFEQTKKCYLKEVIPFFKTLKDNFEGIQKALNKEIKEIKDVFEELEAEVAQYVVDRKHDAIERKNLLITNDNLIVACLSQEVFSVATNSELNVARFTEMHVANTTVEARCLALEAELANLHGIGNNPPTPDKDTLDFDSVFVIGKMQASPQGKDNVIRQLKKQLSQLQVTRSDTDSTLTVLTSDSQITKLTEQVTNLQAQNDMFRVENDKIKQHYRELYDSIKITRAKHIKKVTNLTTKNVNLQASVNKDQVKPRVLTRGKYAIDVEPIVPRVRNNRDAHLDYLRHLKESVETIHDIIKEAKVVRPLDRSIVSACRYTKHSQELLEYTIGTCPQGSHQRAKQLAYIPLIRKKQVTVAKPSDKSYSTTHRHVVTVKSQHTNVPVPPSTGVNSCSKHMTGDCPRLMNFMKKFIGTVRFGNDHFGAIMGYRDYVIGNSVISRVYYVEGLGQNLFFDGQFCDSDLEVAFRKHFCYVRDTDGVELIKGSRGSNLYIISIEDMINSSSICLLSKASKNKSWLWHRRLNHLNFGTINDHAKKDLVRGLPRLKFEKDHLFSACQLGKSKKHTHKPKAENTNLEVLNTLHMDLCGLMRVQTINGKKYILVILDDYSWFTWVKFLRSKDEIPDVVIKFITQIQFDLNKLFDTTPQQNGVVERRNRTLVEAARTMLIFSKAPMFLWAEAVATACYTENRSLIHTSHHKTPYEIVHNKKPDLTFFRVFGALCYPTNDNEDLRKLQPTADTGIFVGYAPSRKGYRIYNKRTQRIIETIHVQFDELTGPMAPSHLEPPHAKRPVPPAQAEQAPVNSAGTPSSTTIDQDAPILSISPSSSALQSHSLHQGITAEPNYMEDHTIALVDNNPFVNVFALEPHSEASSSGDISLTESPYVWELVPQPDCVMIITLKWIYKVKLDEYGDVLKNKARLVAKGYRQKEGIDFEESFAPVARIEAIRIFIANAASRNMPIYHMDVKTTFLNGELKEEVYVSQLEDFVDPDHPTHFYRRKKALYGLKQAPRAWYDTLSRFLLDNDFSKGAVDPTLFTRKTGKHILLVQIYVDDIMFASTDPKACDVSQSPGGIFINQSKFALEILKKFRMDSCDSIDTPMVDRLKLDEDPTGIPVDQTRFCNMVGSLMYLTASRPDLVFAVCMCARYQAKPTKKHLEALKQGSAFYVTAFCVTTICSIAFCLNKMADVISSSSQAPAVAPPRRHKFHPRLDSPLHLPNKEPVLRYLKFSAKGSKREVFGMPIPGSHLESPAPMPTKPARKPKSTAPKAPPRPSVSIPVTSAQPAPTSAPAKPQEKKRKQATETSDKPLKAKKSKYGWVSKKSTLKHVATSEAKDVLIMEHQVTAEDAELQKVLKESMKTAYAAAPWGPLLSVVIREPESGKYQPLPKVLGKGKAKVSEEQVSHDLLSLQKPKKKSRVDQYIFQRRVSEPTASSEHDESPYTLLGQSDSKEESEKTRSDAGAQDEGQAGSNPEETSKGQAGPDPGDAIAKVKSIPSLVVHAGSDHEHMDHDVAGVSPQPSTEQLDEGFTATVYPKVQESLKLAVEEQVLLDEPASSSRTLSSLQHLSKDISFGDLFFSDRPSDANKNAETEVKSMVNVLIQQAISSISLITSPIIDLTLRPESSKEHQQFKATTTDTTTTTTTTLPPPQAPQQSNAEAMMIQRIGELEHIMANLIQVNKDMEERLDKHRARLYRLEQLDIPQHMSIAVSEVVTDAVDWAMQAPLQNRFRDLPEADMKEILHQRMWEIESYKTHEDHTQLFEALEKSMNHDHSEELAQDLAEARKKKKKSRKSPKTPPGSAHIPKVNLRQDWWKPLEEERPATPKPAWSIPSSDTPVPSNNWASALASNYSPPPEDSLLVQTGDMATFIDWFYKRRECHKLLTNSVDDPILRNNVSKPLPLGGPPGQVTIQSDFFFNKDLEYLRYGSKGSRPTLSISKMKVAYYPDARLEQQRFYIDRHTSEGDRSAVITHMWILSAVRIEVFSMYGYDYMKKIVLHRADLNEHVIAKREFKYLYPSDFEDLYLLNLQEDFQLGIESYQTQLNLTKPQWDATAFEYKHDFTVIDSPRAVIFRDKYGVQMMMRFNEIHKFSDDTLQQIDEALHYRVKEFRINRMNPGLNTRFWTRKDVDQCKAFMFAIQRRLRTRQIFRNLESFIGRRVREGDYRLLKRTE</sequence>
<reference evidence="6" key="1">
    <citation type="journal article" date="2019" name="Sci. Rep.">
        <title>Draft genome of Tanacetum cinerariifolium, the natural source of mosquito coil.</title>
        <authorList>
            <person name="Yamashiro T."/>
            <person name="Shiraishi A."/>
            <person name="Satake H."/>
            <person name="Nakayama K."/>
        </authorList>
    </citation>
    <scope>NUCLEOTIDE SEQUENCE</scope>
</reference>
<dbReference type="InterPro" id="IPR012337">
    <property type="entry name" value="RNaseH-like_sf"/>
</dbReference>
<dbReference type="SUPFAM" id="SSF53098">
    <property type="entry name" value="Ribonuclease H-like"/>
    <property type="match status" value="1"/>
</dbReference>
<evidence type="ECO:0000313" key="6">
    <source>
        <dbReference type="EMBL" id="GEU51275.1"/>
    </source>
</evidence>
<dbReference type="GO" id="GO:0046872">
    <property type="term" value="F:metal ion binding"/>
    <property type="evidence" value="ECO:0007669"/>
    <property type="project" value="UniProtKB-KW"/>
</dbReference>
<accession>A0A6L2KTB9</accession>
<dbReference type="PANTHER" id="PTHR42648">
    <property type="entry name" value="TRANSPOSASE, PUTATIVE-RELATED"/>
    <property type="match status" value="1"/>
</dbReference>
<dbReference type="Pfam" id="PF25597">
    <property type="entry name" value="SH3_retrovirus"/>
    <property type="match status" value="1"/>
</dbReference>
<evidence type="ECO:0000256" key="3">
    <source>
        <dbReference type="SAM" id="Coils"/>
    </source>
</evidence>
<dbReference type="GO" id="GO:0015074">
    <property type="term" value="P:DNA integration"/>
    <property type="evidence" value="ECO:0007669"/>
    <property type="project" value="InterPro"/>
</dbReference>
<dbReference type="InterPro" id="IPR013103">
    <property type="entry name" value="RVT_2"/>
</dbReference>
<feature type="coiled-coil region" evidence="3">
    <location>
        <begin position="2008"/>
        <end position="2042"/>
    </location>
</feature>
<dbReference type="SUPFAM" id="SSF56672">
    <property type="entry name" value="DNA/RNA polymerases"/>
    <property type="match status" value="1"/>
</dbReference>
<protein>
    <recommendedName>
        <fullName evidence="5">Integrase catalytic domain-containing protein</fullName>
    </recommendedName>
</protein>
<dbReference type="InterPro" id="IPR039537">
    <property type="entry name" value="Retrotran_Ty1/copia-like"/>
</dbReference>
<dbReference type="InterPro" id="IPR036397">
    <property type="entry name" value="RNaseH_sf"/>
</dbReference>
<organism evidence="6">
    <name type="scientific">Tanacetum cinerariifolium</name>
    <name type="common">Dalmatian daisy</name>
    <name type="synonym">Chrysanthemum cinerariifolium</name>
    <dbReference type="NCBI Taxonomy" id="118510"/>
    <lineage>
        <taxon>Eukaryota</taxon>
        <taxon>Viridiplantae</taxon>
        <taxon>Streptophyta</taxon>
        <taxon>Embryophyta</taxon>
        <taxon>Tracheophyta</taxon>
        <taxon>Spermatophyta</taxon>
        <taxon>Magnoliopsida</taxon>
        <taxon>eudicotyledons</taxon>
        <taxon>Gunneridae</taxon>
        <taxon>Pentapetalae</taxon>
        <taxon>asterids</taxon>
        <taxon>campanulids</taxon>
        <taxon>Asterales</taxon>
        <taxon>Asteraceae</taxon>
        <taxon>Asteroideae</taxon>
        <taxon>Anthemideae</taxon>
        <taxon>Anthemidinae</taxon>
        <taxon>Tanacetum</taxon>
    </lineage>
</organism>
<comment type="caution">
    <text evidence="6">The sequence shown here is derived from an EMBL/GenBank/DDBJ whole genome shotgun (WGS) entry which is preliminary data.</text>
</comment>
<dbReference type="PROSITE" id="PS50994">
    <property type="entry name" value="INTEGRASE"/>
    <property type="match status" value="1"/>
</dbReference>
<feature type="region of interest" description="Disordered" evidence="4">
    <location>
        <begin position="1769"/>
        <end position="1832"/>
    </location>
</feature>
<evidence type="ECO:0000256" key="1">
    <source>
        <dbReference type="ARBA" id="ARBA00022723"/>
    </source>
</evidence>
<dbReference type="InterPro" id="IPR025724">
    <property type="entry name" value="GAG-pre-integrase_dom"/>
</dbReference>
<feature type="region of interest" description="Disordered" evidence="4">
    <location>
        <begin position="2124"/>
        <end position="2155"/>
    </location>
</feature>
<feature type="compositionally biased region" description="Basic and acidic residues" evidence="4">
    <location>
        <begin position="1644"/>
        <end position="1653"/>
    </location>
</feature>
<name>A0A6L2KTB9_TANCI</name>
<feature type="compositionally biased region" description="Basic and acidic residues" evidence="4">
    <location>
        <begin position="1792"/>
        <end position="1802"/>
    </location>
</feature>
<dbReference type="GO" id="GO:0003676">
    <property type="term" value="F:nucleic acid binding"/>
    <property type="evidence" value="ECO:0007669"/>
    <property type="project" value="InterPro"/>
</dbReference>
<feature type="domain" description="Integrase catalytic" evidence="5">
    <location>
        <begin position="949"/>
        <end position="1055"/>
    </location>
</feature>
<dbReference type="EMBL" id="BKCJ010002842">
    <property type="protein sequence ID" value="GEU51275.1"/>
    <property type="molecule type" value="Genomic_DNA"/>
</dbReference>
<evidence type="ECO:0000256" key="2">
    <source>
        <dbReference type="ARBA" id="ARBA00022801"/>
    </source>
</evidence>
<dbReference type="InterPro" id="IPR057670">
    <property type="entry name" value="SH3_retrovirus"/>
</dbReference>
<dbReference type="InterPro" id="IPR001584">
    <property type="entry name" value="Integrase_cat-core"/>
</dbReference>
<dbReference type="PANTHER" id="PTHR42648:SF18">
    <property type="entry name" value="RETROTRANSPOSON, UNCLASSIFIED-LIKE PROTEIN"/>
    <property type="match status" value="1"/>
</dbReference>